<dbReference type="AlphaFoldDB" id="V4ASS7"/>
<keyword evidence="2" id="KW-1185">Reference proteome</keyword>
<evidence type="ECO:0000313" key="2">
    <source>
        <dbReference type="Proteomes" id="UP000030746"/>
    </source>
</evidence>
<sequence>MKLGFILIALVNCGENIRKRTTSMITMKKIFYARINKEVSNGFNGTYLINGETFELPVASTGVFLYTDETIPYWFSSFGRMIIYHFFYESPLKVSIQKKELVNQSGWCMFVSVLAPYPQGIEGTRVRISDSKLRCELDGVTSIP</sequence>
<dbReference type="GeneID" id="20238071"/>
<protein>
    <submittedName>
        <fullName evidence="1">Uncharacterized protein</fullName>
    </submittedName>
</protein>
<dbReference type="HOGENOM" id="CLU_1798621_0_0_1"/>
<dbReference type="RefSeq" id="XP_009052297.1">
    <property type="nucleotide sequence ID" value="XM_009054049.1"/>
</dbReference>
<reference evidence="1 2" key="1">
    <citation type="journal article" date="2013" name="Nature">
        <title>Insights into bilaterian evolution from three spiralian genomes.</title>
        <authorList>
            <person name="Simakov O."/>
            <person name="Marletaz F."/>
            <person name="Cho S.J."/>
            <person name="Edsinger-Gonzales E."/>
            <person name="Havlak P."/>
            <person name="Hellsten U."/>
            <person name="Kuo D.H."/>
            <person name="Larsson T."/>
            <person name="Lv J."/>
            <person name="Arendt D."/>
            <person name="Savage R."/>
            <person name="Osoegawa K."/>
            <person name="de Jong P."/>
            <person name="Grimwood J."/>
            <person name="Chapman J.A."/>
            <person name="Shapiro H."/>
            <person name="Aerts A."/>
            <person name="Otillar R.P."/>
            <person name="Terry A.Y."/>
            <person name="Boore J.L."/>
            <person name="Grigoriev I.V."/>
            <person name="Lindberg D.R."/>
            <person name="Seaver E.C."/>
            <person name="Weisblat D.A."/>
            <person name="Putnam N.H."/>
            <person name="Rokhsar D.S."/>
        </authorList>
    </citation>
    <scope>NUCLEOTIDE SEQUENCE [LARGE SCALE GENOMIC DNA]</scope>
</reference>
<proteinExistence type="predicted"/>
<dbReference type="Proteomes" id="UP000030746">
    <property type="component" value="Unassembled WGS sequence"/>
</dbReference>
<name>V4ASS7_LOTGI</name>
<dbReference type="EMBL" id="KB201362">
    <property type="protein sequence ID" value="ESO96796.1"/>
    <property type="molecule type" value="Genomic_DNA"/>
</dbReference>
<dbReference type="KEGG" id="lgi:LOTGIDRAFT_159534"/>
<organism evidence="1 2">
    <name type="scientific">Lottia gigantea</name>
    <name type="common">Giant owl limpet</name>
    <dbReference type="NCBI Taxonomy" id="225164"/>
    <lineage>
        <taxon>Eukaryota</taxon>
        <taxon>Metazoa</taxon>
        <taxon>Spiralia</taxon>
        <taxon>Lophotrochozoa</taxon>
        <taxon>Mollusca</taxon>
        <taxon>Gastropoda</taxon>
        <taxon>Patellogastropoda</taxon>
        <taxon>Lottioidea</taxon>
        <taxon>Lottiidae</taxon>
        <taxon>Lottia</taxon>
    </lineage>
</organism>
<accession>V4ASS7</accession>
<gene>
    <name evidence="1" type="ORF">LOTGIDRAFT_159534</name>
</gene>
<evidence type="ECO:0000313" key="1">
    <source>
        <dbReference type="EMBL" id="ESO96796.1"/>
    </source>
</evidence>
<dbReference type="CTD" id="20238071"/>